<keyword evidence="3 4" id="KW-0808">Transferase</keyword>
<dbReference type="GO" id="GO:0008757">
    <property type="term" value="F:S-adenosylmethionine-dependent methyltransferase activity"/>
    <property type="evidence" value="ECO:0007669"/>
    <property type="project" value="UniProtKB-ARBA"/>
</dbReference>
<dbReference type="VEuPathDB" id="FungiDB:RhiirFUN_009616"/>
<dbReference type="GO" id="GO:0008173">
    <property type="term" value="F:RNA methyltransferase activity"/>
    <property type="evidence" value="ECO:0007669"/>
    <property type="project" value="UniProtKB-ARBA"/>
</dbReference>
<feature type="domain" description="Methyltransferase type 12" evidence="5">
    <location>
        <begin position="101"/>
        <end position="202"/>
    </location>
</feature>
<proteinExistence type="inferred from homology"/>
<accession>A0A2I1FTV2</accession>
<dbReference type="AlphaFoldDB" id="A0A2I1FTV2"/>
<keyword evidence="2 4" id="KW-0489">Methyltransferase</keyword>
<dbReference type="InterPro" id="IPR013217">
    <property type="entry name" value="Methyltransf_12"/>
</dbReference>
<evidence type="ECO:0000313" key="7">
    <source>
        <dbReference type="EMBL" id="PKY37814.1"/>
    </source>
</evidence>
<reference evidence="7 9" key="1">
    <citation type="submission" date="2015-10" db="EMBL/GenBank/DDBJ databases">
        <title>Genome analyses suggest a sexual origin of heterokaryosis in a supposedly ancient asexual fungus.</title>
        <authorList>
            <person name="Ropars J."/>
            <person name="Sedzielewska K."/>
            <person name="Noel J."/>
            <person name="Charron P."/>
            <person name="Farinelli L."/>
            <person name="Marton T."/>
            <person name="Kruger M."/>
            <person name="Pelin A."/>
            <person name="Brachmann A."/>
            <person name="Corradi N."/>
        </authorList>
    </citation>
    <scope>NUCLEOTIDE SEQUENCE [LARGE SCALE GENOMIC DNA]</scope>
    <source>
        <strain evidence="7 9">A4</strain>
        <strain evidence="6 8">C2</strain>
    </source>
</reference>
<dbReference type="EC" id="2.1.1.-" evidence="4"/>
<evidence type="ECO:0000313" key="9">
    <source>
        <dbReference type="Proteomes" id="UP000234323"/>
    </source>
</evidence>
<organism evidence="7 9">
    <name type="scientific">Rhizophagus irregularis</name>
    <dbReference type="NCBI Taxonomy" id="588596"/>
    <lineage>
        <taxon>Eukaryota</taxon>
        <taxon>Fungi</taxon>
        <taxon>Fungi incertae sedis</taxon>
        <taxon>Mucoromycota</taxon>
        <taxon>Glomeromycotina</taxon>
        <taxon>Glomeromycetes</taxon>
        <taxon>Glomerales</taxon>
        <taxon>Glomeraceae</taxon>
        <taxon>Rhizophagus</taxon>
    </lineage>
</organism>
<protein>
    <recommendedName>
        <fullName evidence="4">tRNA N(3)-methylcytidine methyltransferase</fullName>
        <ecNumber evidence="4">2.1.1.-</ecNumber>
    </recommendedName>
</protein>
<dbReference type="VEuPathDB" id="FungiDB:FUN_007119"/>
<dbReference type="GO" id="GO:0032259">
    <property type="term" value="P:methylation"/>
    <property type="evidence" value="ECO:0007669"/>
    <property type="project" value="UniProtKB-KW"/>
</dbReference>
<dbReference type="Pfam" id="PF08242">
    <property type="entry name" value="Methyltransf_12"/>
    <property type="match status" value="1"/>
</dbReference>
<dbReference type="InterPro" id="IPR026113">
    <property type="entry name" value="METTL2/6/8-like"/>
</dbReference>
<dbReference type="Proteomes" id="UP000233469">
    <property type="component" value="Unassembled WGS sequence"/>
</dbReference>
<dbReference type="PIRSF" id="PIRSF037755">
    <property type="entry name" value="Mettl2_prd"/>
    <property type="match status" value="1"/>
</dbReference>
<gene>
    <name evidence="7" type="ORF">RhiirA4_494975</name>
    <name evidence="6" type="ORF">RhiirC2_209289</name>
</gene>
<dbReference type="SUPFAM" id="SSF53335">
    <property type="entry name" value="S-adenosyl-L-methionine-dependent methyltransferases"/>
    <property type="match status" value="1"/>
</dbReference>
<name>A0A2I1FTV2_9GLOM</name>
<evidence type="ECO:0000313" key="8">
    <source>
        <dbReference type="Proteomes" id="UP000233469"/>
    </source>
</evidence>
<dbReference type="EMBL" id="LLXL01000022">
    <property type="protein sequence ID" value="PKK80145.1"/>
    <property type="molecule type" value="Genomic_DNA"/>
</dbReference>
<dbReference type="PANTHER" id="PTHR22809">
    <property type="entry name" value="METHYLTRANSFERASE-RELATED"/>
    <property type="match status" value="1"/>
</dbReference>
<comment type="caution">
    <text evidence="7">The sequence shown here is derived from an EMBL/GenBank/DDBJ whole genome shotgun (WGS) entry which is preliminary data.</text>
</comment>
<keyword evidence="9" id="KW-1185">Reference proteome</keyword>
<dbReference type="VEuPathDB" id="FungiDB:RhiirA1_470575"/>
<evidence type="ECO:0000313" key="6">
    <source>
        <dbReference type="EMBL" id="PKK80145.1"/>
    </source>
</evidence>
<evidence type="ECO:0000256" key="2">
    <source>
        <dbReference type="ARBA" id="ARBA00022603"/>
    </source>
</evidence>
<evidence type="ECO:0000256" key="3">
    <source>
        <dbReference type="ARBA" id="ARBA00022679"/>
    </source>
</evidence>
<dbReference type="CDD" id="cd02440">
    <property type="entry name" value="AdoMet_MTases"/>
    <property type="match status" value="1"/>
</dbReference>
<dbReference type="EMBL" id="LLXI01000011">
    <property type="protein sequence ID" value="PKY37814.1"/>
    <property type="molecule type" value="Genomic_DNA"/>
</dbReference>
<dbReference type="Gene3D" id="3.40.50.150">
    <property type="entry name" value="Vaccinia Virus protein VP39"/>
    <property type="match status" value="1"/>
</dbReference>
<sequence>MNTVDMTDNNDSKQACPEIKTIELKIDYEKIEELLKNDKKLLPQFWANKYKNDASKNWDLFYKRNTTKFFKNRHWIGREFNELSFNNNEQDSELNNKKIVLELGCGVGNFIFPVLESNPLLFIYACDFSKRAIEFVKNHFQYDEKRCNAFVCDLTEDNLPDFISSNDKVNIVSSIFVLSAIPPEKHLNVIRNISKVTKQGSIICFRDYAIYDETQLKFSSDGAHKLDENLYVRQDGTMSYFFTIEYLKDLFEKDGLFQMINGEYVEKETINRAKELRVDRRFLQAKFIRL</sequence>
<dbReference type="PANTHER" id="PTHR22809:SF5">
    <property type="entry name" value="TRNA N(3)-METHYLCYTIDINE METHYLTRANSFERASE METTL6"/>
    <property type="match status" value="1"/>
</dbReference>
<comment type="function">
    <text evidence="4">S-adenosyl-L-methionine-dependent methyltransferase.</text>
</comment>
<evidence type="ECO:0000256" key="1">
    <source>
        <dbReference type="ARBA" id="ARBA00009725"/>
    </source>
</evidence>
<dbReference type="InterPro" id="IPR029063">
    <property type="entry name" value="SAM-dependent_MTases_sf"/>
</dbReference>
<evidence type="ECO:0000259" key="5">
    <source>
        <dbReference type="Pfam" id="PF08242"/>
    </source>
</evidence>
<dbReference type="OrthoDB" id="417697at2759"/>
<comment type="similarity">
    <text evidence="1 4">Belongs to the methyltransferase superfamily. METL family.</text>
</comment>
<evidence type="ECO:0000256" key="4">
    <source>
        <dbReference type="PIRNR" id="PIRNR037755"/>
    </source>
</evidence>
<dbReference type="Proteomes" id="UP000234323">
    <property type="component" value="Unassembled WGS sequence"/>
</dbReference>
<reference evidence="6 8" key="2">
    <citation type="submission" date="2017-10" db="EMBL/GenBank/DDBJ databases">
        <title>Extensive intraspecific genome diversity in a model arbuscular mycorrhizal fungus.</title>
        <authorList>
            <person name="Chen E.C.H."/>
            <person name="Morin E."/>
            <person name="Baudet D."/>
            <person name="Noel J."/>
            <person name="Ndikumana S."/>
            <person name="Charron P."/>
            <person name="St-Onge C."/>
            <person name="Giorgi J."/>
            <person name="Grigoriev I.V."/>
            <person name="Roux C."/>
            <person name="Martin F.M."/>
            <person name="Corradi N."/>
        </authorList>
    </citation>
    <scope>NUCLEOTIDE SEQUENCE [LARGE SCALE GENOMIC DNA]</scope>
    <source>
        <strain evidence="6 8">C2</strain>
    </source>
</reference>